<feature type="domain" description="VWFA" evidence="2">
    <location>
        <begin position="126"/>
        <end position="285"/>
    </location>
</feature>
<feature type="region of interest" description="Disordered" evidence="1">
    <location>
        <begin position="1"/>
        <end position="55"/>
    </location>
</feature>
<dbReference type="RefSeq" id="WP_010840818.1">
    <property type="nucleotide sequence ID" value="NZ_AQPW01000001.1"/>
</dbReference>
<dbReference type="AlphaFoldDB" id="R7YGL0"/>
<accession>R7YGL0</accession>
<evidence type="ECO:0000313" key="4">
    <source>
        <dbReference type="Proteomes" id="UP000013569"/>
    </source>
</evidence>
<name>R7YGL0_9ACTN</name>
<comment type="caution">
    <text evidence="3">The sequence shown here is derived from an EMBL/GenBank/DDBJ whole genome shotgun (WGS) entry which is preliminary data.</text>
</comment>
<dbReference type="OrthoDB" id="5061544at2"/>
<protein>
    <submittedName>
        <fullName evidence="3">von Willebrand factor type A</fullName>
    </submittedName>
</protein>
<reference evidence="3 4" key="1">
    <citation type="journal article" date="2013" name="Genome Announc.">
        <title>Draft Genome Sequence of a Benzothiophene-Desulfurizing Bacterium, Gordona terrae Strain C-6.</title>
        <authorList>
            <person name="Wang W."/>
            <person name="Ma T."/>
            <person name="Ren Y."/>
            <person name="Li G."/>
        </authorList>
    </citation>
    <scope>NUCLEOTIDE SEQUENCE [LARGE SCALE GENOMIC DNA]</scope>
    <source>
        <strain evidence="3 4">C-6</strain>
    </source>
</reference>
<sequence length="291" mass="31010">MLLESSGGGGALSEVGRRRRTRDAPSGSTRGIGTVTDDAGARDDESAATQPDPIARERAVQLARRLRLARPVDTQKARRGANGTLTTQRWRGGSDELDLDATLEALIGNPIPEDDDIRVRERVRRRRSIVLAVDVSGSTRGEQVRTAAATAGALAGELGRDDLAVIAFWSDAALIVPLGRPVTTERLVDELLALPAQGLTNVAFPLQTALEQLAGVPSADARVILLSDCVHNAGPDPRDVAGRLPRLDVLLDTSGEHDTELAQDLALIGHGRCRPIRDHHGVVRALQAIFA</sequence>
<dbReference type="SMART" id="SM00327">
    <property type="entry name" value="VWA"/>
    <property type="match status" value="1"/>
</dbReference>
<dbReference type="Gene3D" id="3.40.50.410">
    <property type="entry name" value="von Willebrand factor, type A domain"/>
    <property type="match status" value="1"/>
</dbReference>
<organism evidence="3 4">
    <name type="scientific">Gordonia terrae C-6</name>
    <dbReference type="NCBI Taxonomy" id="1316928"/>
    <lineage>
        <taxon>Bacteria</taxon>
        <taxon>Bacillati</taxon>
        <taxon>Actinomycetota</taxon>
        <taxon>Actinomycetes</taxon>
        <taxon>Mycobacteriales</taxon>
        <taxon>Gordoniaceae</taxon>
        <taxon>Gordonia</taxon>
    </lineage>
</organism>
<proteinExistence type="predicted"/>
<dbReference type="EMBL" id="AQPW01000001">
    <property type="protein sequence ID" value="EON34919.1"/>
    <property type="molecule type" value="Genomic_DNA"/>
</dbReference>
<dbReference type="InterPro" id="IPR002035">
    <property type="entry name" value="VWF_A"/>
</dbReference>
<dbReference type="CDD" id="cd00198">
    <property type="entry name" value="vWFA"/>
    <property type="match status" value="1"/>
</dbReference>
<evidence type="ECO:0000313" key="3">
    <source>
        <dbReference type="EMBL" id="EON34919.1"/>
    </source>
</evidence>
<feature type="region of interest" description="Disordered" evidence="1">
    <location>
        <begin position="71"/>
        <end position="93"/>
    </location>
</feature>
<feature type="compositionally biased region" description="Gly residues" evidence="1">
    <location>
        <begin position="1"/>
        <end position="11"/>
    </location>
</feature>
<dbReference type="Proteomes" id="UP000013569">
    <property type="component" value="Unassembled WGS sequence"/>
</dbReference>
<dbReference type="InterPro" id="IPR036465">
    <property type="entry name" value="vWFA_dom_sf"/>
</dbReference>
<evidence type="ECO:0000256" key="1">
    <source>
        <dbReference type="SAM" id="MobiDB-lite"/>
    </source>
</evidence>
<dbReference type="PATRIC" id="fig|1316928.3.peg.337"/>
<dbReference type="Pfam" id="PF13519">
    <property type="entry name" value="VWA_2"/>
    <property type="match status" value="1"/>
</dbReference>
<dbReference type="SUPFAM" id="SSF53300">
    <property type="entry name" value="vWA-like"/>
    <property type="match status" value="1"/>
</dbReference>
<gene>
    <name evidence="3" type="ORF">GTC6_01650</name>
</gene>
<evidence type="ECO:0000259" key="2">
    <source>
        <dbReference type="SMART" id="SM00327"/>
    </source>
</evidence>